<dbReference type="InterPro" id="IPR002123">
    <property type="entry name" value="Plipid/glycerol_acylTrfase"/>
</dbReference>
<dbReference type="SMART" id="SM00563">
    <property type="entry name" value="PlsC"/>
    <property type="match status" value="1"/>
</dbReference>
<keyword evidence="2" id="KW-0808">Transferase</keyword>
<name>A0A917UW39_9DEIO</name>
<evidence type="ECO:0000313" key="2">
    <source>
        <dbReference type="EMBL" id="GGJ89541.1"/>
    </source>
</evidence>
<evidence type="ECO:0000259" key="1">
    <source>
        <dbReference type="SMART" id="SM00563"/>
    </source>
</evidence>
<sequence length="233" mass="24610">MAHTGEAGVALVPAGVDPLVTWGLERMVRRSVHAGLRGVWVYGPVPAGAAVLAPTHHSWWDGYVLFDVSRAFSQRYAVLMTARQLDAFAFLRRLGAVPDVRPRAALRAAQEGAWVVVFPEGALRPAGPPGPLQAGAGWLARTAGVPLVPVALRVVLRGQQQPEAYLRFGSPVDAAGLAAALAQELARLDRDLLGSDPEEPLAGYLRVSGGTGSQHERLARAGALLSRVTGDAR</sequence>
<keyword evidence="2" id="KW-0012">Acyltransferase</keyword>
<dbReference type="Pfam" id="PF01553">
    <property type="entry name" value="Acyltransferase"/>
    <property type="match status" value="1"/>
</dbReference>
<dbReference type="AlphaFoldDB" id="A0A917UW39"/>
<reference evidence="2" key="2">
    <citation type="submission" date="2020-09" db="EMBL/GenBank/DDBJ databases">
        <authorList>
            <person name="Sun Q."/>
            <person name="Ohkuma M."/>
        </authorList>
    </citation>
    <scope>NUCLEOTIDE SEQUENCE</scope>
    <source>
        <strain evidence="2">JCM 14371</strain>
    </source>
</reference>
<protein>
    <submittedName>
        <fullName evidence="2">1-acyl-sn-glycerol-3-phosphate acyltransferase</fullName>
    </submittedName>
</protein>
<dbReference type="Proteomes" id="UP000635726">
    <property type="component" value="Unassembled WGS sequence"/>
</dbReference>
<proteinExistence type="predicted"/>
<comment type="caution">
    <text evidence="2">The sequence shown here is derived from an EMBL/GenBank/DDBJ whole genome shotgun (WGS) entry which is preliminary data.</text>
</comment>
<evidence type="ECO:0000313" key="3">
    <source>
        <dbReference type="Proteomes" id="UP000635726"/>
    </source>
</evidence>
<feature type="domain" description="Phospholipid/glycerol acyltransferase" evidence="1">
    <location>
        <begin position="50"/>
        <end position="155"/>
    </location>
</feature>
<dbReference type="GO" id="GO:0016746">
    <property type="term" value="F:acyltransferase activity"/>
    <property type="evidence" value="ECO:0007669"/>
    <property type="project" value="UniProtKB-KW"/>
</dbReference>
<dbReference type="EMBL" id="BMOE01000024">
    <property type="protein sequence ID" value="GGJ89541.1"/>
    <property type="molecule type" value="Genomic_DNA"/>
</dbReference>
<dbReference type="CDD" id="cd06551">
    <property type="entry name" value="LPLAT"/>
    <property type="match status" value="1"/>
</dbReference>
<reference evidence="2" key="1">
    <citation type="journal article" date="2014" name="Int. J. Syst. Evol. Microbiol.">
        <title>Complete genome sequence of Corynebacterium casei LMG S-19264T (=DSM 44701T), isolated from a smear-ripened cheese.</title>
        <authorList>
            <consortium name="US DOE Joint Genome Institute (JGI-PGF)"/>
            <person name="Walter F."/>
            <person name="Albersmeier A."/>
            <person name="Kalinowski J."/>
            <person name="Ruckert C."/>
        </authorList>
    </citation>
    <scope>NUCLEOTIDE SEQUENCE</scope>
    <source>
        <strain evidence="2">JCM 14371</strain>
    </source>
</reference>
<organism evidence="2 3">
    <name type="scientific">Deinococcus aquiradiocola</name>
    <dbReference type="NCBI Taxonomy" id="393059"/>
    <lineage>
        <taxon>Bacteria</taxon>
        <taxon>Thermotogati</taxon>
        <taxon>Deinococcota</taxon>
        <taxon>Deinococci</taxon>
        <taxon>Deinococcales</taxon>
        <taxon>Deinococcaceae</taxon>
        <taxon>Deinococcus</taxon>
    </lineage>
</organism>
<gene>
    <name evidence="2" type="ORF">GCM10008939_36900</name>
</gene>
<dbReference type="SUPFAM" id="SSF69593">
    <property type="entry name" value="Glycerol-3-phosphate (1)-acyltransferase"/>
    <property type="match status" value="1"/>
</dbReference>
<keyword evidence="3" id="KW-1185">Reference proteome</keyword>
<accession>A0A917UW39</accession>